<gene>
    <name evidence="1" type="ORF">SAMN05660337_0170</name>
</gene>
<accession>A0A1G9B789</accession>
<evidence type="ECO:0000313" key="1">
    <source>
        <dbReference type="EMBL" id="SDK34954.1"/>
    </source>
</evidence>
<keyword evidence="2" id="KW-1185">Reference proteome</keyword>
<proteinExistence type="predicted"/>
<reference evidence="2" key="1">
    <citation type="submission" date="2016-10" db="EMBL/GenBank/DDBJ databases">
        <authorList>
            <person name="Varghese N."/>
            <person name="Submissions S."/>
        </authorList>
    </citation>
    <scope>NUCLEOTIDE SEQUENCE [LARGE SCALE GENOMIC DNA]</scope>
    <source>
        <strain evidence="2">DSM 16995</strain>
    </source>
</reference>
<dbReference type="AlphaFoldDB" id="A0A1G9B789"/>
<evidence type="ECO:0000313" key="2">
    <source>
        <dbReference type="Proteomes" id="UP000199053"/>
    </source>
</evidence>
<dbReference type="RefSeq" id="WP_092157290.1">
    <property type="nucleotide sequence ID" value="NZ_FNGA01000001.1"/>
</dbReference>
<evidence type="ECO:0008006" key="3">
    <source>
        <dbReference type="Google" id="ProtNLM"/>
    </source>
</evidence>
<dbReference type="SUPFAM" id="SSF56112">
    <property type="entry name" value="Protein kinase-like (PK-like)"/>
    <property type="match status" value="1"/>
</dbReference>
<organism evidence="1 2">
    <name type="scientific">Maridesulfovibrio ferrireducens</name>
    <dbReference type="NCBI Taxonomy" id="246191"/>
    <lineage>
        <taxon>Bacteria</taxon>
        <taxon>Pseudomonadati</taxon>
        <taxon>Thermodesulfobacteriota</taxon>
        <taxon>Desulfovibrionia</taxon>
        <taxon>Desulfovibrionales</taxon>
        <taxon>Desulfovibrionaceae</taxon>
        <taxon>Maridesulfovibrio</taxon>
    </lineage>
</organism>
<protein>
    <recommendedName>
        <fullName evidence="3">Phosphotransferase enzyme family protein</fullName>
    </recommendedName>
</protein>
<dbReference type="OrthoDB" id="574549at2"/>
<dbReference type="EMBL" id="FNGA01000001">
    <property type="protein sequence ID" value="SDK34954.1"/>
    <property type="molecule type" value="Genomic_DNA"/>
</dbReference>
<sequence length="344" mass="39367">MGQSEIEQLVHNSLRKKVLSTKRIYAGRNSKVYKVLCESGETYAVKFYTQLTADGLSRLEQEWAAISFMTQSGIENIPAPVAIDSSKQAAIYTFINGTPVDRIKDNDIHEVLTFLKKLKKSSANEKAPNISSAAEAFFSPAEVVENIYKRLNILTALPGEDELFREMHLFLEKDFSEELEKSTTFAKSQLGIETWNSPLPEELRTLSPSDLGFHNALRTSHNNLYFVDFEYFGWDDPVKTASDFLLHPAMNLTETDIKTFYDGISEIFRNDKNFEIRFKSLLPLFRLKWSLILLNEFSNKTLKRRAFASGTPDNVQSLRKAQLEKAKLFLAKDKKILNTLFETY</sequence>
<dbReference type="InterPro" id="IPR011009">
    <property type="entry name" value="Kinase-like_dom_sf"/>
</dbReference>
<dbReference type="STRING" id="246191.SAMN05660337_0170"/>
<name>A0A1G9B789_9BACT</name>
<dbReference type="Proteomes" id="UP000199053">
    <property type="component" value="Unassembled WGS sequence"/>
</dbReference>